<evidence type="ECO:0008006" key="3">
    <source>
        <dbReference type="Google" id="ProtNLM"/>
    </source>
</evidence>
<dbReference type="RefSeq" id="WP_343800681.1">
    <property type="nucleotide sequence ID" value="NZ_BAAAET010000001.1"/>
</dbReference>
<comment type="caution">
    <text evidence="1">The sequence shown here is derived from an EMBL/GenBank/DDBJ whole genome shotgun (WGS) entry which is preliminary data.</text>
</comment>
<dbReference type="Proteomes" id="UP001499915">
    <property type="component" value="Unassembled WGS sequence"/>
</dbReference>
<dbReference type="EMBL" id="BAAAET010000001">
    <property type="protein sequence ID" value="GAA0680556.1"/>
    <property type="molecule type" value="Genomic_DNA"/>
</dbReference>
<proteinExistence type="predicted"/>
<keyword evidence="2" id="KW-1185">Reference proteome</keyword>
<evidence type="ECO:0000313" key="2">
    <source>
        <dbReference type="Proteomes" id="UP001499915"/>
    </source>
</evidence>
<sequence>MNYLNKLESIIRLDESKMKICKKCNSEQEELNKYCSECGDFFEAKNKDPNRHDFIRLTFSYSKTNSFTMGENFCNSWKSVEVKGDGSDKCITANFSIFDLDDVIRLHKLVSSLKSTKLYINGFLSTGSDLKKRCLRCFKKYCISSQKDTFCYESDDMSISRGYYNIFGCHQLEMDCSNSPYGNNWKKTGQFNNDGSWSFNKNKIKDHLKSKAQENSLCPIFDLDLAFYELEKIPDEVNPNKDEGWKYIETYEGYDDKTEIIAVGVVPVGKDRPKSSTFLLRTVVYDDSDI</sequence>
<reference evidence="1 2" key="1">
    <citation type="journal article" date="2019" name="Int. J. Syst. Evol. Microbiol.">
        <title>The Global Catalogue of Microorganisms (GCM) 10K type strain sequencing project: providing services to taxonomists for standard genome sequencing and annotation.</title>
        <authorList>
            <consortium name="The Broad Institute Genomics Platform"/>
            <consortium name="The Broad Institute Genome Sequencing Center for Infectious Disease"/>
            <person name="Wu L."/>
            <person name="Ma J."/>
        </authorList>
    </citation>
    <scope>NUCLEOTIDE SEQUENCE [LARGE SCALE GENOMIC DNA]</scope>
    <source>
        <strain evidence="1 2">JCM 15134</strain>
    </source>
</reference>
<protein>
    <recommendedName>
        <fullName evidence="3">Zinc ribbon domain-containing protein</fullName>
    </recommendedName>
</protein>
<gene>
    <name evidence="1" type="ORF">GCM10009104_01140</name>
</gene>
<organism evidence="1 2">
    <name type="scientific">Marinobacterium maritimum</name>
    <dbReference type="NCBI Taxonomy" id="500162"/>
    <lineage>
        <taxon>Bacteria</taxon>
        <taxon>Pseudomonadati</taxon>
        <taxon>Pseudomonadota</taxon>
        <taxon>Gammaproteobacteria</taxon>
        <taxon>Oceanospirillales</taxon>
        <taxon>Oceanospirillaceae</taxon>
        <taxon>Marinobacterium</taxon>
    </lineage>
</organism>
<evidence type="ECO:0000313" key="1">
    <source>
        <dbReference type="EMBL" id="GAA0680556.1"/>
    </source>
</evidence>
<name>A0ABN1I149_9GAMM</name>
<accession>A0ABN1I149</accession>